<proteinExistence type="predicted"/>
<dbReference type="AlphaFoldDB" id="A0AAV4AY47"/>
<dbReference type="Proteomes" id="UP000735302">
    <property type="component" value="Unassembled WGS sequence"/>
</dbReference>
<organism evidence="1 2">
    <name type="scientific">Plakobranchus ocellatus</name>
    <dbReference type="NCBI Taxonomy" id="259542"/>
    <lineage>
        <taxon>Eukaryota</taxon>
        <taxon>Metazoa</taxon>
        <taxon>Spiralia</taxon>
        <taxon>Lophotrochozoa</taxon>
        <taxon>Mollusca</taxon>
        <taxon>Gastropoda</taxon>
        <taxon>Heterobranchia</taxon>
        <taxon>Euthyneura</taxon>
        <taxon>Panpulmonata</taxon>
        <taxon>Sacoglossa</taxon>
        <taxon>Placobranchoidea</taxon>
        <taxon>Plakobranchidae</taxon>
        <taxon>Plakobranchus</taxon>
    </lineage>
</organism>
<keyword evidence="2" id="KW-1185">Reference proteome</keyword>
<evidence type="ECO:0000313" key="1">
    <source>
        <dbReference type="EMBL" id="GFO11054.1"/>
    </source>
</evidence>
<accession>A0AAV4AY47</accession>
<dbReference type="EMBL" id="BLXT01004214">
    <property type="protein sequence ID" value="GFO11054.1"/>
    <property type="molecule type" value="Genomic_DNA"/>
</dbReference>
<gene>
    <name evidence="1" type="ORF">PoB_003755900</name>
</gene>
<sequence length="82" mass="8988">MSLSGDLRLFGPLSAGCRSRIRNHDMKFFAMFKMNCLSTSPANGILNKVTSGFQARDTANQGRAQTRNRRVAADLRAGLVTL</sequence>
<comment type="caution">
    <text evidence="1">The sequence shown here is derived from an EMBL/GenBank/DDBJ whole genome shotgun (WGS) entry which is preliminary data.</text>
</comment>
<name>A0AAV4AY47_9GAST</name>
<protein>
    <submittedName>
        <fullName evidence="1">Uncharacterized protein</fullName>
    </submittedName>
</protein>
<evidence type="ECO:0000313" key="2">
    <source>
        <dbReference type="Proteomes" id="UP000735302"/>
    </source>
</evidence>
<reference evidence="1 2" key="1">
    <citation type="journal article" date="2021" name="Elife">
        <title>Chloroplast acquisition without the gene transfer in kleptoplastic sea slugs, Plakobranchus ocellatus.</title>
        <authorList>
            <person name="Maeda T."/>
            <person name="Takahashi S."/>
            <person name="Yoshida T."/>
            <person name="Shimamura S."/>
            <person name="Takaki Y."/>
            <person name="Nagai Y."/>
            <person name="Toyoda A."/>
            <person name="Suzuki Y."/>
            <person name="Arimoto A."/>
            <person name="Ishii H."/>
            <person name="Satoh N."/>
            <person name="Nishiyama T."/>
            <person name="Hasebe M."/>
            <person name="Maruyama T."/>
            <person name="Minagawa J."/>
            <person name="Obokata J."/>
            <person name="Shigenobu S."/>
        </authorList>
    </citation>
    <scope>NUCLEOTIDE SEQUENCE [LARGE SCALE GENOMIC DNA]</scope>
</reference>